<dbReference type="AlphaFoldDB" id="U9TNX7"/>
<accession>U9TNX7</accession>
<gene>
    <name evidence="1" type="ORF">GLOINDRAFT_36068</name>
</gene>
<sequence length="55" mass="6782">MINKRIQRIQRQRRRTIRRIYRRYAPFNTILNQIAQLPLQTTNDPFAYDSIFCVI</sequence>
<evidence type="ECO:0000313" key="1">
    <source>
        <dbReference type="EMBL" id="ESA05031.1"/>
    </source>
</evidence>
<protein>
    <submittedName>
        <fullName evidence="1">Uncharacterized protein</fullName>
    </submittedName>
</protein>
<dbReference type="HOGENOM" id="CLU_3033556_0_0_1"/>
<reference evidence="1" key="1">
    <citation type="submission" date="2013-07" db="EMBL/GenBank/DDBJ databases">
        <title>The genome of an arbuscular mycorrhizal fungus provides insights into the evolution of the oldest plant symbiosis.</title>
        <authorList>
            <consortium name="DOE Joint Genome Institute"/>
            <person name="Tisserant E."/>
            <person name="Malbreil M."/>
            <person name="Kuo A."/>
            <person name="Kohler A."/>
            <person name="Symeonidi A."/>
            <person name="Balestrini R."/>
            <person name="Charron P."/>
            <person name="Duensing N."/>
            <person name="Frei-dit-Frey N."/>
            <person name="Gianinazzi-Pearson V."/>
            <person name="Gilbert B."/>
            <person name="Handa Y."/>
            <person name="Hijri M."/>
            <person name="Kaul R."/>
            <person name="Kawaguchi M."/>
            <person name="Krajinski F."/>
            <person name="Lammers P."/>
            <person name="Lapierre D."/>
            <person name="Masclaux F.G."/>
            <person name="Murat C."/>
            <person name="Morin E."/>
            <person name="Ndikumana S."/>
            <person name="Pagni M."/>
            <person name="Petitpierre D."/>
            <person name="Requena N."/>
            <person name="Rosikiewicz P."/>
            <person name="Riley R."/>
            <person name="Saito K."/>
            <person name="San Clemente H."/>
            <person name="Shapiro H."/>
            <person name="van Tuinen D."/>
            <person name="Becard G."/>
            <person name="Bonfante P."/>
            <person name="Paszkowski U."/>
            <person name="Shachar-Hill Y."/>
            <person name="Young J.P."/>
            <person name="Sanders I.R."/>
            <person name="Henrissat B."/>
            <person name="Rensing S.A."/>
            <person name="Grigoriev I.V."/>
            <person name="Corradi N."/>
            <person name="Roux C."/>
            <person name="Martin F."/>
        </authorList>
    </citation>
    <scope>NUCLEOTIDE SEQUENCE</scope>
    <source>
        <strain evidence="1">DAOM 197198</strain>
    </source>
</reference>
<proteinExistence type="predicted"/>
<organism evidence="1">
    <name type="scientific">Rhizophagus irregularis (strain DAOM 181602 / DAOM 197198 / MUCL 43194)</name>
    <name type="common">Arbuscular mycorrhizal fungus</name>
    <name type="synonym">Glomus intraradices</name>
    <dbReference type="NCBI Taxonomy" id="747089"/>
    <lineage>
        <taxon>Eukaryota</taxon>
        <taxon>Fungi</taxon>
        <taxon>Fungi incertae sedis</taxon>
        <taxon>Mucoromycota</taxon>
        <taxon>Glomeromycotina</taxon>
        <taxon>Glomeromycetes</taxon>
        <taxon>Glomerales</taxon>
        <taxon>Glomeraceae</taxon>
        <taxon>Rhizophagus</taxon>
    </lineage>
</organism>
<name>U9TNX7_RHIID</name>
<dbReference type="EMBL" id="KI293591">
    <property type="protein sequence ID" value="ESA05031.1"/>
    <property type="molecule type" value="Genomic_DNA"/>
</dbReference>